<dbReference type="Proteomes" id="UP000887565">
    <property type="component" value="Unplaced"/>
</dbReference>
<dbReference type="PROSITE" id="PS51957">
    <property type="entry name" value="LID"/>
    <property type="match status" value="1"/>
</dbReference>
<evidence type="ECO:0000256" key="3">
    <source>
        <dbReference type="SAM" id="MobiDB-lite"/>
    </source>
</evidence>
<reference evidence="6" key="1">
    <citation type="submission" date="2022-11" db="UniProtKB">
        <authorList>
            <consortium name="WormBaseParasite"/>
        </authorList>
    </citation>
    <scope>IDENTIFICATION</scope>
</reference>
<evidence type="ECO:0000313" key="6">
    <source>
        <dbReference type="WBParaSite" id="nRc.2.0.1.t19159-RA"/>
    </source>
</evidence>
<feature type="compositionally biased region" description="Low complexity" evidence="3">
    <location>
        <begin position="181"/>
        <end position="197"/>
    </location>
</feature>
<feature type="compositionally biased region" description="Polar residues" evidence="3">
    <location>
        <begin position="419"/>
        <end position="430"/>
    </location>
</feature>
<proteinExistence type="inferred from homology"/>
<dbReference type="WBParaSite" id="nRc.2.0.1.t19159-RA">
    <property type="protein sequence ID" value="nRc.2.0.1.t19159-RA"/>
    <property type="gene ID" value="nRc.2.0.1.g19159"/>
</dbReference>
<name>A0A915IZ94_ROMCU</name>
<sequence length="430" mass="47169">MFEAGVTDLYYMVRSSSDMRHPSLLECERVTVVSTHDSPYYMQVQTNGRLVCEFAYPIANHIQTPDDTAPRIKTWDFLVIDHIELIPRDELQNPAIMQNFDMCKSVTRHGILPAILNYLRLCYILEPMQELMAHYRIHEQAPNGQTMLSPQECLKRVAFQKFNLLNRGAQPSAQAMMPPEGSSSGGTTTPTGPGTQQGKKKPVASPSPAIMPPMGMSASNVTKTLWIIQPAVMSITTTIFFLLKHTKAEPKDVMVVLEPSLMGGEYGDEDERYIQRLENTQYDPAAANAQMTMSSPVTSVGMLSNAMMPPHLQPDRSFDPSMVWPGGPPAHLQHHSASVSGPNTPIGRTTTPSLMMHPQLVSSPANMLGGGSAPPPPQQQPPPSSQHQIIRQGGIAGSQNGSRQSTPNATPTEFKKCQRTSTLLTSLNED</sequence>
<dbReference type="PANTHER" id="PTHR10378">
    <property type="entry name" value="LIM DOMAIN-BINDING PROTEIN"/>
    <property type="match status" value="1"/>
</dbReference>
<dbReference type="Gene3D" id="2.10.110.10">
    <property type="entry name" value="Cysteine Rich Protein"/>
    <property type="match status" value="1"/>
</dbReference>
<feature type="compositionally biased region" description="Pro residues" evidence="3">
    <location>
        <begin position="373"/>
        <end position="384"/>
    </location>
</feature>
<dbReference type="InterPro" id="IPR041363">
    <property type="entry name" value="LID"/>
</dbReference>
<comment type="similarity">
    <text evidence="1 2">Belongs to the LDB family.</text>
</comment>
<keyword evidence="5" id="KW-1185">Reference proteome</keyword>
<organism evidence="5 6">
    <name type="scientific">Romanomermis culicivorax</name>
    <name type="common">Nematode worm</name>
    <dbReference type="NCBI Taxonomy" id="13658"/>
    <lineage>
        <taxon>Eukaryota</taxon>
        <taxon>Metazoa</taxon>
        <taxon>Ecdysozoa</taxon>
        <taxon>Nematoda</taxon>
        <taxon>Enoplea</taxon>
        <taxon>Dorylaimia</taxon>
        <taxon>Mermithida</taxon>
        <taxon>Mermithoidea</taxon>
        <taxon>Mermithidae</taxon>
        <taxon>Romanomermis</taxon>
    </lineage>
</organism>
<dbReference type="GO" id="GO:0030274">
    <property type="term" value="F:LIM domain binding"/>
    <property type="evidence" value="ECO:0007669"/>
    <property type="project" value="UniProtKB-UniRule"/>
</dbReference>
<accession>A0A915IZ94</accession>
<dbReference type="InterPro" id="IPR029005">
    <property type="entry name" value="LIM-bd/SEUSS"/>
</dbReference>
<evidence type="ECO:0000259" key="4">
    <source>
        <dbReference type="PROSITE" id="PS51957"/>
    </source>
</evidence>
<feature type="compositionally biased region" description="Polar residues" evidence="3">
    <location>
        <begin position="335"/>
        <end position="353"/>
    </location>
</feature>
<protein>
    <submittedName>
        <fullName evidence="6">LIM interaction domain-containing protein</fullName>
    </submittedName>
</protein>
<evidence type="ECO:0000313" key="5">
    <source>
        <dbReference type="Proteomes" id="UP000887565"/>
    </source>
</evidence>
<dbReference type="AlphaFoldDB" id="A0A915IZ94"/>
<evidence type="ECO:0000256" key="1">
    <source>
        <dbReference type="ARBA" id="ARBA00006928"/>
    </source>
</evidence>
<feature type="domain" description="LIM interaction" evidence="4">
    <location>
        <begin position="252"/>
        <end position="291"/>
    </location>
</feature>
<feature type="compositionally biased region" description="Polar residues" evidence="3">
    <location>
        <begin position="397"/>
        <end position="411"/>
    </location>
</feature>
<evidence type="ECO:0000256" key="2">
    <source>
        <dbReference type="PROSITE-ProRule" id="PRU01302"/>
    </source>
</evidence>
<feature type="region of interest" description="Disordered" evidence="3">
    <location>
        <begin position="170"/>
        <end position="208"/>
    </location>
</feature>
<dbReference type="Pfam" id="PF17916">
    <property type="entry name" value="LID"/>
    <property type="match status" value="1"/>
</dbReference>
<feature type="region of interest" description="Disordered" evidence="3">
    <location>
        <begin position="311"/>
        <end position="430"/>
    </location>
</feature>